<protein>
    <submittedName>
        <fullName evidence="1">Uncharacterized protein</fullName>
    </submittedName>
</protein>
<evidence type="ECO:0000313" key="1">
    <source>
        <dbReference type="EMBL" id="AKH46077.1"/>
    </source>
</evidence>
<reference evidence="1" key="1">
    <citation type="journal article" date="2015" name="Front. Microbiol.">
        <title>Combining genomic sequencing methods to explore viral diversity and reveal potential virus-host interactions.</title>
        <authorList>
            <person name="Chow C.E."/>
            <person name="Winget D.M."/>
            <person name="White R.A.III."/>
            <person name="Hallam S.J."/>
            <person name="Suttle C.A."/>
        </authorList>
    </citation>
    <scope>NUCLEOTIDE SEQUENCE</scope>
    <source>
        <strain evidence="1">Anoxic3_3</strain>
    </source>
</reference>
<name>A0A0F7L3N7_9VIRU</name>
<proteinExistence type="predicted"/>
<organism evidence="1">
    <name type="scientific">uncultured marine virus</name>
    <dbReference type="NCBI Taxonomy" id="186617"/>
    <lineage>
        <taxon>Viruses</taxon>
        <taxon>environmental samples</taxon>
    </lineage>
</organism>
<dbReference type="EMBL" id="KR029578">
    <property type="protein sequence ID" value="AKH46077.1"/>
    <property type="molecule type" value="Genomic_DNA"/>
</dbReference>
<reference evidence="1" key="2">
    <citation type="submission" date="2015-03" db="EMBL/GenBank/DDBJ databases">
        <authorList>
            <person name="Chow C.-E.T."/>
            <person name="Winget D.M."/>
            <person name="White R.A.III."/>
            <person name="Hallam S.J."/>
            <person name="Suttle C.A."/>
        </authorList>
    </citation>
    <scope>NUCLEOTIDE SEQUENCE</scope>
    <source>
        <strain evidence="1">Anoxic3_3</strain>
    </source>
</reference>
<accession>A0A0F7L3N7</accession>
<sequence length="74" mass="8873">MYCIVICWNRSQCSAPVIIVTRVYVCTYSKNCRITSTIIAKRYKKRRCLCCLCKYIWVFRIISKVNTSYHTYSR</sequence>